<sequence>MSVSSFDFGHVAEAARIANAIFILLGPRSRTHTSVVEALNWDIEMPTTVPSGNLMSVECIPVEAVGDRPASWFIQALPAGREAAVFRKDVRLSINEWWNEVVLKGSEGTLSRLDIIRITRDRDGGAHLDETISSPAYKAVLLRGAGFSYQPSQDAPSQPVENSIEAIIRQIANEVLIPLQSKGLAAQWEMQQLAAIGSTALFTEE</sequence>
<name>A0A975NA04_9BRAD</name>
<accession>A0A975NA04</accession>
<reference evidence="1" key="1">
    <citation type="submission" date="2021-06" db="EMBL/GenBank/DDBJ databases">
        <title>Bradyrhizobium sp. S2-20-1 Genome sequencing.</title>
        <authorList>
            <person name="Jin L."/>
        </authorList>
    </citation>
    <scope>NUCLEOTIDE SEQUENCE</scope>
    <source>
        <strain evidence="1">S2-20-1</strain>
    </source>
</reference>
<organism evidence="1 2">
    <name type="scientific">Bradyrhizobium sediminis</name>
    <dbReference type="NCBI Taxonomy" id="2840469"/>
    <lineage>
        <taxon>Bacteria</taxon>
        <taxon>Pseudomonadati</taxon>
        <taxon>Pseudomonadota</taxon>
        <taxon>Alphaproteobacteria</taxon>
        <taxon>Hyphomicrobiales</taxon>
        <taxon>Nitrobacteraceae</taxon>
        <taxon>Bradyrhizobium</taxon>
    </lineage>
</organism>
<dbReference type="AlphaFoldDB" id="A0A975NA04"/>
<dbReference type="Proteomes" id="UP000680839">
    <property type="component" value="Chromosome"/>
</dbReference>
<evidence type="ECO:0000313" key="1">
    <source>
        <dbReference type="EMBL" id="QWG10970.1"/>
    </source>
</evidence>
<evidence type="ECO:0000313" key="2">
    <source>
        <dbReference type="Proteomes" id="UP000680839"/>
    </source>
</evidence>
<proteinExistence type="predicted"/>
<protein>
    <submittedName>
        <fullName evidence="1">Uncharacterized protein</fullName>
    </submittedName>
</protein>
<dbReference type="EMBL" id="CP076134">
    <property type="protein sequence ID" value="QWG10970.1"/>
    <property type="molecule type" value="Genomic_DNA"/>
</dbReference>
<dbReference type="RefSeq" id="WP_215619886.1">
    <property type="nucleotide sequence ID" value="NZ_CP076134.1"/>
</dbReference>
<gene>
    <name evidence="1" type="ORF">KMZ29_14380</name>
</gene>